<organism evidence="3 4">
    <name type="scientific">Catenaria anguillulae PL171</name>
    <dbReference type="NCBI Taxonomy" id="765915"/>
    <lineage>
        <taxon>Eukaryota</taxon>
        <taxon>Fungi</taxon>
        <taxon>Fungi incertae sedis</taxon>
        <taxon>Blastocladiomycota</taxon>
        <taxon>Blastocladiomycetes</taxon>
        <taxon>Blastocladiales</taxon>
        <taxon>Catenariaceae</taxon>
        <taxon>Catenaria</taxon>
    </lineage>
</organism>
<keyword evidence="2" id="KW-0472">Membrane</keyword>
<proteinExistence type="predicted"/>
<sequence length="328" mass="36306">MRAVQTLVTISTCIQCNVKCPSPSFIVYNSQQLIQMSLMADQLESASSGSFTNVVFVYSGNCMFMSQISLQLCIALGTAIRLYRRTRSKYFVGFIIAIMLRFSEQFFSYFFSLPSTEADKALYHGILVGNAINYCLVGFWVTYLNTIRFVKVASKWNRHLARIAICLSIISFGLFCGGNGWYLKAMILRSGDAIEANRLFTSWAIVDSVVNAYISGCFLMYLQHLGSKTPECILVFAAYVSQFINQDMDPAWSTTSFVEAVRLRFLLGFFDVLRKVMRRNSSNAQLKLTAGTHHPHGAKGSGGGSIASAGQRSSGIGLLQTSDLGREG</sequence>
<reference evidence="3 4" key="1">
    <citation type="submission" date="2016-07" db="EMBL/GenBank/DDBJ databases">
        <title>Pervasive Adenine N6-methylation of Active Genes in Fungi.</title>
        <authorList>
            <consortium name="DOE Joint Genome Institute"/>
            <person name="Mondo S.J."/>
            <person name="Dannebaum R.O."/>
            <person name="Kuo R.C."/>
            <person name="Labutti K."/>
            <person name="Haridas S."/>
            <person name="Kuo A."/>
            <person name="Salamov A."/>
            <person name="Ahrendt S.R."/>
            <person name="Lipzen A."/>
            <person name="Sullivan W."/>
            <person name="Andreopoulos W.B."/>
            <person name="Clum A."/>
            <person name="Lindquist E."/>
            <person name="Daum C."/>
            <person name="Ramamoorthy G.K."/>
            <person name="Gryganskyi A."/>
            <person name="Culley D."/>
            <person name="Magnuson J.K."/>
            <person name="James T.Y."/>
            <person name="O'Malley M.A."/>
            <person name="Stajich J.E."/>
            <person name="Spatafora J.W."/>
            <person name="Visel A."/>
            <person name="Grigoriev I.V."/>
        </authorList>
    </citation>
    <scope>NUCLEOTIDE SEQUENCE [LARGE SCALE GENOMIC DNA]</scope>
    <source>
        <strain evidence="3 4">PL171</strain>
    </source>
</reference>
<evidence type="ECO:0000313" key="4">
    <source>
        <dbReference type="Proteomes" id="UP000193411"/>
    </source>
</evidence>
<keyword evidence="4" id="KW-1185">Reference proteome</keyword>
<evidence type="ECO:0000256" key="1">
    <source>
        <dbReference type="SAM" id="MobiDB-lite"/>
    </source>
</evidence>
<dbReference type="AlphaFoldDB" id="A0A1Y2HLJ1"/>
<keyword evidence="2" id="KW-1133">Transmembrane helix</keyword>
<comment type="caution">
    <text evidence="3">The sequence shown here is derived from an EMBL/GenBank/DDBJ whole genome shotgun (WGS) entry which is preliminary data.</text>
</comment>
<feature type="transmembrane region" description="Helical" evidence="2">
    <location>
        <begin position="163"/>
        <end position="183"/>
    </location>
</feature>
<dbReference type="Proteomes" id="UP000193411">
    <property type="component" value="Unassembled WGS sequence"/>
</dbReference>
<evidence type="ECO:0000313" key="3">
    <source>
        <dbReference type="EMBL" id="ORZ34844.1"/>
    </source>
</evidence>
<protein>
    <submittedName>
        <fullName evidence="3">Uncharacterized protein</fullName>
    </submittedName>
</protein>
<feature type="transmembrane region" description="Helical" evidence="2">
    <location>
        <begin position="203"/>
        <end position="222"/>
    </location>
</feature>
<feature type="transmembrane region" description="Helical" evidence="2">
    <location>
        <begin position="122"/>
        <end position="143"/>
    </location>
</feature>
<dbReference type="EMBL" id="MCFL01000025">
    <property type="protein sequence ID" value="ORZ34844.1"/>
    <property type="molecule type" value="Genomic_DNA"/>
</dbReference>
<feature type="region of interest" description="Disordered" evidence="1">
    <location>
        <begin position="288"/>
        <end position="314"/>
    </location>
</feature>
<evidence type="ECO:0000256" key="2">
    <source>
        <dbReference type="SAM" id="Phobius"/>
    </source>
</evidence>
<gene>
    <name evidence="3" type="ORF">BCR44DRAFT_1435260</name>
</gene>
<keyword evidence="2" id="KW-0812">Transmembrane</keyword>
<accession>A0A1Y2HLJ1</accession>
<feature type="transmembrane region" description="Helical" evidence="2">
    <location>
        <begin position="90"/>
        <end position="110"/>
    </location>
</feature>
<name>A0A1Y2HLJ1_9FUNG</name>